<dbReference type="AlphaFoldDB" id="A0A9W6I3L7"/>
<evidence type="ECO:0000313" key="3">
    <source>
        <dbReference type="Proteomes" id="UP001143474"/>
    </source>
</evidence>
<comment type="caution">
    <text evidence="2">The sequence shown here is derived from an EMBL/GenBank/DDBJ whole genome shotgun (WGS) entry which is preliminary data.</text>
</comment>
<organism evidence="2 3">
    <name type="scientific">Streptosporangium carneum</name>
    <dbReference type="NCBI Taxonomy" id="47481"/>
    <lineage>
        <taxon>Bacteria</taxon>
        <taxon>Bacillati</taxon>
        <taxon>Actinomycetota</taxon>
        <taxon>Actinomycetes</taxon>
        <taxon>Streptosporangiales</taxon>
        <taxon>Streptosporangiaceae</taxon>
        <taxon>Streptosporangium</taxon>
    </lineage>
</organism>
<feature type="transmembrane region" description="Helical" evidence="1">
    <location>
        <begin position="92"/>
        <end position="113"/>
    </location>
</feature>
<evidence type="ECO:0000256" key="1">
    <source>
        <dbReference type="SAM" id="Phobius"/>
    </source>
</evidence>
<reference evidence="2" key="1">
    <citation type="journal article" date="2014" name="Int. J. Syst. Evol. Microbiol.">
        <title>Complete genome sequence of Corynebacterium casei LMG S-19264T (=DSM 44701T), isolated from a smear-ripened cheese.</title>
        <authorList>
            <consortium name="US DOE Joint Genome Institute (JGI-PGF)"/>
            <person name="Walter F."/>
            <person name="Albersmeier A."/>
            <person name="Kalinowski J."/>
            <person name="Ruckert C."/>
        </authorList>
    </citation>
    <scope>NUCLEOTIDE SEQUENCE</scope>
    <source>
        <strain evidence="2">VKM Ac-2007</strain>
    </source>
</reference>
<feature type="transmembrane region" description="Helical" evidence="1">
    <location>
        <begin position="322"/>
        <end position="341"/>
    </location>
</feature>
<gene>
    <name evidence="2" type="ORF">GCM10017600_48520</name>
</gene>
<dbReference type="RefSeq" id="WP_271219828.1">
    <property type="nucleotide sequence ID" value="NZ_BAAAVD010000049.1"/>
</dbReference>
<name>A0A9W6I3L7_9ACTN</name>
<feature type="transmembrane region" description="Helical" evidence="1">
    <location>
        <begin position="158"/>
        <end position="178"/>
    </location>
</feature>
<feature type="transmembrane region" description="Helical" evidence="1">
    <location>
        <begin position="241"/>
        <end position="259"/>
    </location>
</feature>
<keyword evidence="1" id="KW-0472">Membrane</keyword>
<sequence length="344" mass="36066">MTRVPEAGTRSPATAALRFGAVLAASGPVILTTFGVGRQDLGWFCAATGSAPSSLEGPYALENAPGELLFWGVLLLPVVVAGLLLRGSRRAALAAVAAVGTVLAFGLVTAFLLPGPDPCTGQERAVVPPWPLIVCYPVATGALLLAARSPLLRRPYGIILWAGAVTAAAWAAMFHRLMVTSGNSLVVRYGFGGVAESPWDGLAWWSGDADRIGLPVVLVALAAAARAAASARWERPAGTAVAAVILLFPLLDVVEYVRWCGGDFQISLVDSVRWHLLLAAVLVASTAWIPRQRISWAGTVRLARHMIRGQSKDMIPGQAKNLAVAIVIAATAVWLVVSSFTPTR</sequence>
<feature type="transmembrane region" description="Helical" evidence="1">
    <location>
        <begin position="68"/>
        <end position="85"/>
    </location>
</feature>
<evidence type="ECO:0000313" key="2">
    <source>
        <dbReference type="EMBL" id="GLK11445.1"/>
    </source>
</evidence>
<dbReference type="Proteomes" id="UP001143474">
    <property type="component" value="Unassembled WGS sequence"/>
</dbReference>
<dbReference type="EMBL" id="BSEV01000011">
    <property type="protein sequence ID" value="GLK11445.1"/>
    <property type="molecule type" value="Genomic_DNA"/>
</dbReference>
<feature type="transmembrane region" description="Helical" evidence="1">
    <location>
        <begin position="125"/>
        <end position="146"/>
    </location>
</feature>
<feature type="transmembrane region" description="Helical" evidence="1">
    <location>
        <begin position="212"/>
        <end position="229"/>
    </location>
</feature>
<reference evidence="2" key="2">
    <citation type="submission" date="2023-01" db="EMBL/GenBank/DDBJ databases">
        <authorList>
            <person name="Sun Q."/>
            <person name="Evtushenko L."/>
        </authorList>
    </citation>
    <scope>NUCLEOTIDE SEQUENCE</scope>
    <source>
        <strain evidence="2">VKM Ac-2007</strain>
    </source>
</reference>
<keyword evidence="1" id="KW-1133">Transmembrane helix</keyword>
<protein>
    <submittedName>
        <fullName evidence="2">Uncharacterized protein</fullName>
    </submittedName>
</protein>
<proteinExistence type="predicted"/>
<feature type="transmembrane region" description="Helical" evidence="1">
    <location>
        <begin position="271"/>
        <end position="289"/>
    </location>
</feature>
<accession>A0A9W6I3L7</accession>
<keyword evidence="1" id="KW-0812">Transmembrane</keyword>
<keyword evidence="3" id="KW-1185">Reference proteome</keyword>